<evidence type="ECO:0000313" key="2">
    <source>
        <dbReference type="EMBL" id="EPX61853.1"/>
    </source>
</evidence>
<dbReference type="InterPro" id="IPR042099">
    <property type="entry name" value="ANL_N_sf"/>
</dbReference>
<dbReference type="PANTHER" id="PTHR43845">
    <property type="entry name" value="BLR5969 PROTEIN"/>
    <property type="match status" value="1"/>
</dbReference>
<dbReference type="PANTHER" id="PTHR43845:SF1">
    <property type="entry name" value="BLR5969 PROTEIN"/>
    <property type="match status" value="1"/>
</dbReference>
<dbReference type="SUPFAM" id="SSF56801">
    <property type="entry name" value="Acetyl-CoA synthetase-like"/>
    <property type="match status" value="1"/>
</dbReference>
<keyword evidence="3" id="KW-1185">Reference proteome</keyword>
<dbReference type="InterPro" id="IPR000873">
    <property type="entry name" value="AMP-dep_synth/lig_dom"/>
</dbReference>
<comment type="caution">
    <text evidence="2">The sequence shown here is derived from an EMBL/GenBank/DDBJ whole genome shotgun (WGS) entry which is preliminary data.</text>
</comment>
<sequence>MIHDSAVHTLGGMDTTRLDTIISRHATELKQADRMQPETLKDYRSAALRAVATRAQECSPFYREKLERAGVRPGSIRGLEDLPRLPFLTKEELRGHPWRLLTCERRDLMIIQVSTGTSGGEEIYSTQSRLDLQYHLSAHYPSLLPVTTGDVCLNALPYEMSTSGLAMHREFTENCQATVIAAGKGGAYSTPAKTLKVFRDLRPSIVITSPSWAIALAEEAARQGLSLPAMAPRRMWLTGEGCSPTFRRRVETLWGCAAFFLYGSLEGGMMGVECEARQGYHLTQGHTLLEVVAPDTGEPLPPGSVGELVVTALLRHDSPLLRFRTGDLGVFEEDACTCGATASRFRVRGRTFEQLQYRGQSVSPIFLEEYLMRMPEVGNWFHFVVPASDTARIKVRCEPATGVRPSKELGSALASKMEFFTRLPLEIEFVEHLPRTGVKALRVVRE</sequence>
<feature type="domain" description="AMP-dependent synthetase/ligase" evidence="1">
    <location>
        <begin position="146"/>
        <end position="310"/>
    </location>
</feature>
<dbReference type="EMBL" id="ANAH02000009">
    <property type="protein sequence ID" value="EPX61853.1"/>
    <property type="molecule type" value="Genomic_DNA"/>
</dbReference>
<dbReference type="AlphaFoldDB" id="S9QYV2"/>
<dbReference type="Pfam" id="PF00501">
    <property type="entry name" value="AMP-binding"/>
    <property type="match status" value="1"/>
</dbReference>
<accession>S9QYV2</accession>
<dbReference type="Gene3D" id="3.40.50.12780">
    <property type="entry name" value="N-terminal domain of ligase-like"/>
    <property type="match status" value="1"/>
</dbReference>
<evidence type="ECO:0000313" key="3">
    <source>
        <dbReference type="Proteomes" id="UP000011682"/>
    </source>
</evidence>
<evidence type="ECO:0000259" key="1">
    <source>
        <dbReference type="Pfam" id="PF00501"/>
    </source>
</evidence>
<protein>
    <submittedName>
        <fullName evidence="2">Phenylacetate-coenzyme A ligase</fullName>
    </submittedName>
</protein>
<name>S9QYV2_CYSF2</name>
<dbReference type="eggNOG" id="COG1541">
    <property type="taxonomic scope" value="Bacteria"/>
</dbReference>
<reference evidence="2" key="1">
    <citation type="submission" date="2013-05" db="EMBL/GenBank/DDBJ databases">
        <title>Genome assembly of Cystobacter fuscus DSM 2262.</title>
        <authorList>
            <person name="Sharma G."/>
            <person name="Khatri I."/>
            <person name="Kaur C."/>
            <person name="Mayilraj S."/>
            <person name="Subramanian S."/>
        </authorList>
    </citation>
    <scope>NUCLEOTIDE SEQUENCE [LARGE SCALE GENOMIC DNA]</scope>
    <source>
        <strain evidence="2">DSM 2262</strain>
    </source>
</reference>
<dbReference type="GO" id="GO:0016874">
    <property type="term" value="F:ligase activity"/>
    <property type="evidence" value="ECO:0007669"/>
    <property type="project" value="UniProtKB-KW"/>
</dbReference>
<keyword evidence="2" id="KW-0436">Ligase</keyword>
<proteinExistence type="predicted"/>
<dbReference type="Proteomes" id="UP000011682">
    <property type="component" value="Unassembled WGS sequence"/>
</dbReference>
<organism evidence="2 3">
    <name type="scientific">Cystobacter fuscus (strain ATCC 25194 / DSM 2262 / NBRC 100088 / M29)</name>
    <dbReference type="NCBI Taxonomy" id="1242864"/>
    <lineage>
        <taxon>Bacteria</taxon>
        <taxon>Pseudomonadati</taxon>
        <taxon>Myxococcota</taxon>
        <taxon>Myxococcia</taxon>
        <taxon>Myxococcales</taxon>
        <taxon>Cystobacterineae</taxon>
        <taxon>Archangiaceae</taxon>
        <taxon>Cystobacter</taxon>
    </lineage>
</organism>
<gene>
    <name evidence="2" type="ORF">D187_010472</name>
</gene>